<name>A0A0F9GK63_9ZZZZ</name>
<protein>
    <recommendedName>
        <fullName evidence="2">DUF559 domain-containing protein</fullName>
    </recommendedName>
</protein>
<dbReference type="EMBL" id="LAZR01017730">
    <property type="protein sequence ID" value="KKL99214.1"/>
    <property type="molecule type" value="Genomic_DNA"/>
</dbReference>
<reference evidence="1" key="1">
    <citation type="journal article" date="2015" name="Nature">
        <title>Complex archaea that bridge the gap between prokaryotes and eukaryotes.</title>
        <authorList>
            <person name="Spang A."/>
            <person name="Saw J.H."/>
            <person name="Jorgensen S.L."/>
            <person name="Zaremba-Niedzwiedzka K."/>
            <person name="Martijn J."/>
            <person name="Lind A.E."/>
            <person name="van Eijk R."/>
            <person name="Schleper C."/>
            <person name="Guy L."/>
            <person name="Ettema T.J."/>
        </authorList>
    </citation>
    <scope>NUCLEOTIDE SEQUENCE</scope>
</reference>
<evidence type="ECO:0008006" key="2">
    <source>
        <dbReference type="Google" id="ProtNLM"/>
    </source>
</evidence>
<evidence type="ECO:0000313" key="1">
    <source>
        <dbReference type="EMBL" id="KKL99214.1"/>
    </source>
</evidence>
<proteinExistence type="predicted"/>
<dbReference type="AlphaFoldDB" id="A0A0F9GK63"/>
<accession>A0A0F9GK63</accession>
<comment type="caution">
    <text evidence="1">The sequence shown here is derived from an EMBL/GenBank/DDBJ whole genome shotgun (WGS) entry which is preliminary data.</text>
</comment>
<sequence>RLNLATLNGWRLLRVTPDMVDEGEALTLIEEVLGETAVTPRAPAIA</sequence>
<gene>
    <name evidence="1" type="ORF">LCGC14_1816720</name>
</gene>
<organism evidence="1">
    <name type="scientific">marine sediment metagenome</name>
    <dbReference type="NCBI Taxonomy" id="412755"/>
    <lineage>
        <taxon>unclassified sequences</taxon>
        <taxon>metagenomes</taxon>
        <taxon>ecological metagenomes</taxon>
    </lineage>
</organism>
<feature type="non-terminal residue" evidence="1">
    <location>
        <position position="1"/>
    </location>
</feature>